<accession>X1LPD5</accession>
<dbReference type="AlphaFoldDB" id="X1LPD5"/>
<proteinExistence type="predicted"/>
<dbReference type="InterPro" id="IPR029063">
    <property type="entry name" value="SAM-dependent_MTases_sf"/>
</dbReference>
<reference evidence="2" key="1">
    <citation type="journal article" date="2014" name="Front. Microbiol.">
        <title>High frequency of phylogenetically diverse reductive dehalogenase-homologous genes in deep subseafloor sedimentary metagenomes.</title>
        <authorList>
            <person name="Kawai M."/>
            <person name="Futagami T."/>
            <person name="Toyoda A."/>
            <person name="Takaki Y."/>
            <person name="Nishi S."/>
            <person name="Hori S."/>
            <person name="Arai W."/>
            <person name="Tsubouchi T."/>
            <person name="Morono Y."/>
            <person name="Uchiyama I."/>
            <person name="Ito T."/>
            <person name="Fujiyama A."/>
            <person name="Inagaki F."/>
            <person name="Takami H."/>
        </authorList>
    </citation>
    <scope>NUCLEOTIDE SEQUENCE</scope>
    <source>
        <strain evidence="2">Expedition CK06-06</strain>
    </source>
</reference>
<sequence length="198" mass="22226">YGLFSARIQAKENEFSRSNAYKYIPSTIPLLRHLFWFLTGPNLPESLEWIVDDIAGVLGSADLSSIVKEFHTKVWTDDPVLHFYETFLAIYNPRERERCGVYYTPEPVVSYIVRSIHHILKDKFGKADGLADKGVTLLDPAAGTLSFPSMAIRLAKEELENKGKGGIFPGLVKEHILPHFYAFELMVAHAGAYPAQGL</sequence>
<protein>
    <recommendedName>
        <fullName evidence="1">DNA methylase adenine-specific domain-containing protein</fullName>
    </recommendedName>
</protein>
<dbReference type="GO" id="GO:0003677">
    <property type="term" value="F:DNA binding"/>
    <property type="evidence" value="ECO:0007669"/>
    <property type="project" value="InterPro"/>
</dbReference>
<name>X1LPD5_9ZZZZ</name>
<dbReference type="InterPro" id="IPR003356">
    <property type="entry name" value="DNA_methylase_A-5"/>
</dbReference>
<dbReference type="Gene3D" id="3.40.50.150">
    <property type="entry name" value="Vaccinia Virus protein VP39"/>
    <property type="match status" value="1"/>
</dbReference>
<comment type="caution">
    <text evidence="2">The sequence shown here is derived from an EMBL/GenBank/DDBJ whole genome shotgun (WGS) entry which is preliminary data.</text>
</comment>
<dbReference type="Pfam" id="PF02384">
    <property type="entry name" value="N6_Mtase"/>
    <property type="match status" value="1"/>
</dbReference>
<evidence type="ECO:0000259" key="1">
    <source>
        <dbReference type="Pfam" id="PF02384"/>
    </source>
</evidence>
<feature type="domain" description="DNA methylase adenine-specific" evidence="1">
    <location>
        <begin position="80"/>
        <end position="168"/>
    </location>
</feature>
<dbReference type="SUPFAM" id="SSF53335">
    <property type="entry name" value="S-adenosyl-L-methionine-dependent methyltransferases"/>
    <property type="match status" value="1"/>
</dbReference>
<gene>
    <name evidence="2" type="ORF">S06H3_17494</name>
</gene>
<organism evidence="2">
    <name type="scientific">marine sediment metagenome</name>
    <dbReference type="NCBI Taxonomy" id="412755"/>
    <lineage>
        <taxon>unclassified sequences</taxon>
        <taxon>metagenomes</taxon>
        <taxon>ecological metagenomes</taxon>
    </lineage>
</organism>
<dbReference type="GO" id="GO:0008170">
    <property type="term" value="F:N-methyltransferase activity"/>
    <property type="evidence" value="ECO:0007669"/>
    <property type="project" value="InterPro"/>
</dbReference>
<feature type="non-terminal residue" evidence="2">
    <location>
        <position position="1"/>
    </location>
</feature>
<dbReference type="EMBL" id="BARV01008748">
    <property type="protein sequence ID" value="GAI07701.1"/>
    <property type="molecule type" value="Genomic_DNA"/>
</dbReference>
<evidence type="ECO:0000313" key="2">
    <source>
        <dbReference type="EMBL" id="GAI07701.1"/>
    </source>
</evidence>